<feature type="transmembrane region" description="Helical" evidence="11">
    <location>
        <begin position="25"/>
        <end position="44"/>
    </location>
</feature>
<dbReference type="PIRSF" id="PIRSF004862">
    <property type="entry name" value="FliF"/>
    <property type="match status" value="1"/>
</dbReference>
<comment type="subcellular location">
    <subcellularLocation>
        <location evidence="1 9">Bacterial flagellum basal body</location>
    </subcellularLocation>
    <subcellularLocation>
        <location evidence="2">Cell membrane</location>
        <topology evidence="2">Multi-pass membrane protein</topology>
    </subcellularLocation>
</comment>
<evidence type="ECO:0000259" key="12">
    <source>
        <dbReference type="Pfam" id="PF01514"/>
    </source>
</evidence>
<evidence type="ECO:0000313" key="15">
    <source>
        <dbReference type="Proteomes" id="UP000182945"/>
    </source>
</evidence>
<evidence type="ECO:0000256" key="6">
    <source>
        <dbReference type="ARBA" id="ARBA00022989"/>
    </source>
</evidence>
<evidence type="ECO:0000256" key="8">
    <source>
        <dbReference type="ARBA" id="ARBA00023143"/>
    </source>
</evidence>
<keyword evidence="14" id="KW-0966">Cell projection</keyword>
<dbReference type="Pfam" id="PF08345">
    <property type="entry name" value="YscJ_FliF_C"/>
    <property type="match status" value="1"/>
</dbReference>
<dbReference type="Gene3D" id="3.30.300.30">
    <property type="match status" value="1"/>
</dbReference>
<evidence type="ECO:0000256" key="3">
    <source>
        <dbReference type="ARBA" id="ARBA00007971"/>
    </source>
</evidence>
<evidence type="ECO:0000256" key="7">
    <source>
        <dbReference type="ARBA" id="ARBA00023136"/>
    </source>
</evidence>
<dbReference type="InterPro" id="IPR045851">
    <property type="entry name" value="AMP-bd_C_sf"/>
</dbReference>
<evidence type="ECO:0000256" key="10">
    <source>
        <dbReference type="SAM" id="MobiDB-lite"/>
    </source>
</evidence>
<dbReference type="KEGG" id="vhl:BME96_10765"/>
<evidence type="ECO:0000256" key="9">
    <source>
        <dbReference type="PIRNR" id="PIRNR004862"/>
    </source>
</evidence>
<keyword evidence="14" id="KW-0282">Flagellum</keyword>
<dbReference type="GO" id="GO:0009431">
    <property type="term" value="C:bacterial-type flagellum basal body, MS ring"/>
    <property type="evidence" value="ECO:0007669"/>
    <property type="project" value="InterPro"/>
</dbReference>
<feature type="domain" description="Flagellar M-ring N-terminal" evidence="12">
    <location>
        <begin position="48"/>
        <end position="221"/>
    </location>
</feature>
<comment type="similarity">
    <text evidence="3 9">Belongs to the FliF family.</text>
</comment>
<protein>
    <recommendedName>
        <fullName evidence="9">Flagellar M-ring protein</fullName>
    </recommendedName>
</protein>
<dbReference type="GeneID" id="71514877"/>
<reference evidence="14 15" key="1">
    <citation type="submission" date="2016-11" db="EMBL/GenBank/DDBJ databases">
        <title>Complete genome sequencing of Virgibacillus halodenitrificans PDB-F2.</title>
        <authorList>
            <person name="Sun Z."/>
            <person name="Zhou Y."/>
            <person name="Li H."/>
        </authorList>
    </citation>
    <scope>NUCLEOTIDE SEQUENCE [LARGE SCALE GENOMIC DNA]</scope>
    <source>
        <strain evidence="14 15">PDB-F2</strain>
    </source>
</reference>
<feature type="region of interest" description="Disordered" evidence="10">
    <location>
        <begin position="476"/>
        <end position="500"/>
    </location>
</feature>
<dbReference type="NCBIfam" id="TIGR00206">
    <property type="entry name" value="fliF"/>
    <property type="match status" value="1"/>
</dbReference>
<dbReference type="InterPro" id="IPR000067">
    <property type="entry name" value="FlgMring_FliF"/>
</dbReference>
<organism evidence="14 15">
    <name type="scientific">Virgibacillus halodenitrificans</name>
    <name type="common">Bacillus halodenitrificans</name>
    <dbReference type="NCBI Taxonomy" id="1482"/>
    <lineage>
        <taxon>Bacteria</taxon>
        <taxon>Bacillati</taxon>
        <taxon>Bacillota</taxon>
        <taxon>Bacilli</taxon>
        <taxon>Bacillales</taxon>
        <taxon>Bacillaceae</taxon>
        <taxon>Virgibacillus</taxon>
    </lineage>
</organism>
<dbReference type="PANTHER" id="PTHR30046:SF0">
    <property type="entry name" value="FLAGELLAR M-RING PROTEIN"/>
    <property type="match status" value="1"/>
</dbReference>
<feature type="domain" description="Flagellar M-ring C-terminal" evidence="13">
    <location>
        <begin position="257"/>
        <end position="400"/>
    </location>
</feature>
<dbReference type="PANTHER" id="PTHR30046">
    <property type="entry name" value="FLAGELLAR M-RING PROTEIN"/>
    <property type="match status" value="1"/>
</dbReference>
<keyword evidence="4" id="KW-1003">Cell membrane</keyword>
<evidence type="ECO:0000256" key="5">
    <source>
        <dbReference type="ARBA" id="ARBA00022692"/>
    </source>
</evidence>
<proteinExistence type="inferred from homology"/>
<evidence type="ECO:0000256" key="4">
    <source>
        <dbReference type="ARBA" id="ARBA00022475"/>
    </source>
</evidence>
<evidence type="ECO:0000313" key="14">
    <source>
        <dbReference type="EMBL" id="APC48635.1"/>
    </source>
</evidence>
<sequence>MKEKLLKWKETLTSWWTQRTKSQKFIFFGSIFFVIILVAGLIFFTSGKTFVPLYNNLSIQEVGQIKTELDARGIEYELQDGGTTILVPEAQVDSLLVDLAGQGIPDSGNIDYSFFSENASWGVTENEFNMMKLDAMQTELSNMIGKIDGIEDAKVMINMPEEPVFVDENSQTASASIVLQTKPGYDFKNNQIESLYHLVSKAVPNLPAENIVIMDQYSNYFDRDAQATQGSQDTYTYQQSVKKDIEKDIQRRMQQMLGAMVGMENVIVSVTSDVDFTQEQRTENIVEPVDLENMEGLPVSVETIKETYSGNPPVGGTTGTGEEDIPNYPAADEDGNGDYEMTKETVNNEFSRIQKDIVESPYKIRDLGIQVAVNNKKDTNGKEIQFLTQQEQTAVEQGISSILNSIVSTSISKEYGEINPEEKVSIIFQEFNGKPSLPDSKVSAIPKWLYITGAALLIIIILLAILLFRKRNNEEEEEIEEDVTEEKVTTIPEMPDNEQSEAVIRRKQLEKIAKEKPEDFAKLLRSWIGED</sequence>
<evidence type="ECO:0000259" key="13">
    <source>
        <dbReference type="Pfam" id="PF08345"/>
    </source>
</evidence>
<comment type="function">
    <text evidence="9">The M ring may be actively involved in energy transduction.</text>
</comment>
<accession>A0AAC9J2M8</accession>
<feature type="transmembrane region" description="Helical" evidence="11">
    <location>
        <begin position="448"/>
        <end position="468"/>
    </location>
</feature>
<dbReference type="EMBL" id="CP017962">
    <property type="protein sequence ID" value="APC48635.1"/>
    <property type="molecule type" value="Genomic_DNA"/>
</dbReference>
<evidence type="ECO:0000256" key="2">
    <source>
        <dbReference type="ARBA" id="ARBA00004651"/>
    </source>
</evidence>
<evidence type="ECO:0000256" key="11">
    <source>
        <dbReference type="SAM" id="Phobius"/>
    </source>
</evidence>
<keyword evidence="6 11" id="KW-1133">Transmembrane helix</keyword>
<dbReference type="AlphaFoldDB" id="A0AAC9J2M8"/>
<dbReference type="GO" id="GO:0003774">
    <property type="term" value="F:cytoskeletal motor activity"/>
    <property type="evidence" value="ECO:0007669"/>
    <property type="project" value="InterPro"/>
</dbReference>
<keyword evidence="8 9" id="KW-0975">Bacterial flagellum</keyword>
<dbReference type="Pfam" id="PF01514">
    <property type="entry name" value="YscJ_FliF"/>
    <property type="match status" value="1"/>
</dbReference>
<keyword evidence="5 11" id="KW-0812">Transmembrane</keyword>
<dbReference type="RefSeq" id="WP_071649073.1">
    <property type="nucleotide sequence ID" value="NZ_CP017962.1"/>
</dbReference>
<dbReference type="Proteomes" id="UP000182945">
    <property type="component" value="Chromosome"/>
</dbReference>
<dbReference type="GO" id="GO:0005886">
    <property type="term" value="C:plasma membrane"/>
    <property type="evidence" value="ECO:0007669"/>
    <property type="project" value="UniProtKB-SubCell"/>
</dbReference>
<dbReference type="InterPro" id="IPR006182">
    <property type="entry name" value="FliF_N_dom"/>
</dbReference>
<dbReference type="InterPro" id="IPR043427">
    <property type="entry name" value="YscJ/FliF"/>
</dbReference>
<gene>
    <name evidence="14" type="ORF">BME96_10765</name>
</gene>
<dbReference type="PRINTS" id="PR01009">
    <property type="entry name" value="FLGMRINGFLIF"/>
</dbReference>
<keyword evidence="14" id="KW-0969">Cilium</keyword>
<evidence type="ECO:0000256" key="1">
    <source>
        <dbReference type="ARBA" id="ARBA00004117"/>
    </source>
</evidence>
<dbReference type="GO" id="GO:0071973">
    <property type="term" value="P:bacterial-type flagellum-dependent cell motility"/>
    <property type="evidence" value="ECO:0007669"/>
    <property type="project" value="InterPro"/>
</dbReference>
<name>A0AAC9J2M8_VIRHA</name>
<feature type="region of interest" description="Disordered" evidence="10">
    <location>
        <begin position="306"/>
        <end position="327"/>
    </location>
</feature>
<dbReference type="InterPro" id="IPR013556">
    <property type="entry name" value="Flag_M-ring_C"/>
</dbReference>
<keyword evidence="7 11" id="KW-0472">Membrane</keyword>